<reference evidence="11 12" key="1">
    <citation type="submission" date="2021-05" db="EMBL/GenBank/DDBJ databases">
        <title>Genome Assembly of Synthetic Allotetraploid Brassica napus Reveals Homoeologous Exchanges between Subgenomes.</title>
        <authorList>
            <person name="Davis J.T."/>
        </authorList>
    </citation>
    <scope>NUCLEOTIDE SEQUENCE [LARGE SCALE GENOMIC DNA]</scope>
    <source>
        <strain evidence="12">cv. Da-Ae</strain>
        <tissue evidence="11">Seedling</tissue>
    </source>
</reference>
<keyword evidence="8" id="KW-0539">Nucleus</keyword>
<evidence type="ECO:0000259" key="9">
    <source>
        <dbReference type="PROSITE" id="PS50030"/>
    </source>
</evidence>
<feature type="domain" description="SAM-dependent MTase DRM-type" evidence="10">
    <location>
        <begin position="718"/>
        <end position="1018"/>
    </location>
</feature>
<dbReference type="CDD" id="cd02440">
    <property type="entry name" value="AdoMet_MTases"/>
    <property type="match status" value="1"/>
</dbReference>
<dbReference type="PANTHER" id="PTHR23068:SF45">
    <property type="entry name" value="DNA (CYTOSINE-5)-METHYLTRANSFERASE DRM1"/>
    <property type="match status" value="1"/>
</dbReference>
<comment type="subcellular location">
    <subcellularLocation>
        <location evidence="1">Nucleus</location>
    </subcellularLocation>
</comment>
<feature type="domain" description="UBA" evidence="9">
    <location>
        <begin position="107"/>
        <end position="148"/>
    </location>
</feature>
<evidence type="ECO:0000256" key="4">
    <source>
        <dbReference type="ARBA" id="ARBA00022679"/>
    </source>
</evidence>
<evidence type="ECO:0000256" key="8">
    <source>
        <dbReference type="ARBA" id="ARBA00023242"/>
    </source>
</evidence>
<evidence type="ECO:0000313" key="12">
    <source>
        <dbReference type="Proteomes" id="UP000824890"/>
    </source>
</evidence>
<dbReference type="PROSITE" id="PS50030">
    <property type="entry name" value="UBA"/>
    <property type="match status" value="1"/>
</dbReference>
<evidence type="ECO:0000256" key="2">
    <source>
        <dbReference type="ARBA" id="ARBA00011975"/>
    </source>
</evidence>
<evidence type="ECO:0000256" key="5">
    <source>
        <dbReference type="ARBA" id="ARBA00022691"/>
    </source>
</evidence>
<evidence type="ECO:0000259" key="10">
    <source>
        <dbReference type="PROSITE" id="PS51680"/>
    </source>
</evidence>
<dbReference type="PANTHER" id="PTHR23068">
    <property type="entry name" value="DNA CYTOSINE-5- -METHYLTRANSFERASE 3-RELATED"/>
    <property type="match status" value="1"/>
</dbReference>
<dbReference type="InterPro" id="IPR001525">
    <property type="entry name" value="C5_MeTfrase"/>
</dbReference>
<sequence>MENSPSLKLPSFSSLTSLVDNAFWSKAKHSAGDDDDVNWNTDDEIDNFQSFPRNVVHTDETVAKFIEMGFSIEMIGRAVEETGGENPEPLMILETLFKISTSSEASSSKSKVIDELIGMGFSEELVIKAIQEHGEENLEEITNALLSYAEAEKMHETENEDINNNYFADDNDDVNIFSGLSSSDEENELHSFHEDGRLQDLIKMGYPRKEASIALERCDAISVLATYSCIFSNFSGEIASLAEVVDFIFAAQMARQLDEFWAAPDEKERRINEPPPRRRKLNTDIASDDELIRLPNPMIGFGVPKEPGLITDRPVPIPNIALGPPYFYFENVAMTPKGVWATMSSHLYDIKPEFVDSLYFCAAARKRGYIHNLPIKNRFEIQPTPHYTIQEEFPLTKKWWPDWDKRTKLNCVLTCIASAQLTNKIRKRLEKHERDPAVQKDVVDQCKKWNLVWVGKNKAAPLEPYEMERLLGFPNNHTRGISRKDRYKSLGNSFQVDTVAYHLSVLKPLYPKGINVLSLFTGIGGGEVALHRLQIPMKLVVSVEISEVNRNIFRSFWEQTNQRGDLIEFRDVEELDDHKIEGLMDQYGGFDLVIGGSPCNNLAGANRVSRTGLEGDQSSLFYDYCRILDAVRSKASRMRSECSCNLFFSNFSGEIASLAEVVDFILCCSNGTAQQSRSNEPPPRRRKLNTAMPSDDELIHLPNPMIGFGVPNEPGLITERPVPIPDIARGPPYFYFENVAMAPKGVWAKMSSHLYDIKPEFVDSLYFSAAARKRGYIHNLPIKNRFEIQPTPHYTIEDEFPDTKKWWHVWDNRTKLNCVLTCIASAQITKDIRERLEKHEGDPRVQKDVVDQCKRWNLVWVGKNKAAPLEPCEMESLLGFPGNYTRGVSRRDRYKSLGNSFLVDTVAYHLSVLKALYPKGVNILSLFTGIGEVALHRLPIPMKLVVSEFRDVEELDDHKIEGLMDQYGGFDLVIGGSPCNNLAGANRVSRTGLEGDQSSLFYDYCRILEAVHHKTHKNEKVKLKETMFLLRPRRLILLEFAPPPPPLPLPSTDTTQLLHNAFCSKEHIIRRGRRYVRRLNSWLLNSTMQSYWDEIEHFKNKVFDELTTKDEKVLEIGIGTGPNMRYFAARNVNVTLLGLDPNPKMKKYARKAAVRAGLNPKNFRFTQGVGEAIPLEDGSVDAVVATLVLCSVSDVTQTLIEIKRVLRPGGSFIFLEHVAAEDGSLFRRLQKLLDPLQQILADGCHLTRNTRECILEAGFSGGAEIETVSMYSFPWITRPHIYGVAYKPLFHVKLVRAGSIGGQAVRPFWAQVHVSPYNNN</sequence>
<evidence type="ECO:0000256" key="3">
    <source>
        <dbReference type="ARBA" id="ARBA00022603"/>
    </source>
</evidence>
<keyword evidence="7" id="KW-0238">DNA-binding</keyword>
<dbReference type="InterPro" id="IPR029063">
    <property type="entry name" value="SAM-dependent_MTases_sf"/>
</dbReference>
<dbReference type="Gene3D" id="3.40.50.150">
    <property type="entry name" value="Vaccinia Virus protein VP39"/>
    <property type="match status" value="4"/>
</dbReference>
<dbReference type="EMBL" id="JAGKQM010000016">
    <property type="protein sequence ID" value="KAH0875494.1"/>
    <property type="molecule type" value="Genomic_DNA"/>
</dbReference>
<dbReference type="InterPro" id="IPR013216">
    <property type="entry name" value="Methyltransf_11"/>
</dbReference>
<dbReference type="Proteomes" id="UP000824890">
    <property type="component" value="Unassembled WGS sequence"/>
</dbReference>
<dbReference type="InterPro" id="IPR030380">
    <property type="entry name" value="SAM_MeTfrase_DRM"/>
</dbReference>
<dbReference type="InterPro" id="IPR050390">
    <property type="entry name" value="C5-Methyltransferase"/>
</dbReference>
<keyword evidence="3" id="KW-0489">Methyltransferase</keyword>
<keyword evidence="6" id="KW-0677">Repeat</keyword>
<evidence type="ECO:0000313" key="11">
    <source>
        <dbReference type="EMBL" id="KAH0875494.1"/>
    </source>
</evidence>
<evidence type="ECO:0000256" key="1">
    <source>
        <dbReference type="ARBA" id="ARBA00004123"/>
    </source>
</evidence>
<keyword evidence="5" id="KW-0949">S-adenosyl-L-methionine</keyword>
<evidence type="ECO:0000256" key="6">
    <source>
        <dbReference type="ARBA" id="ARBA00022737"/>
    </source>
</evidence>
<dbReference type="Pfam" id="PF00145">
    <property type="entry name" value="DNA_methylase"/>
    <property type="match status" value="1"/>
</dbReference>
<evidence type="ECO:0000256" key="7">
    <source>
        <dbReference type="ARBA" id="ARBA00023125"/>
    </source>
</evidence>
<dbReference type="EC" id="2.1.1.37" evidence="2"/>
<dbReference type="PROSITE" id="PS51680">
    <property type="entry name" value="SAM_MT_DRM"/>
    <property type="match status" value="2"/>
</dbReference>
<dbReference type="SUPFAM" id="SSF53335">
    <property type="entry name" value="S-adenosyl-L-methionine-dependent methyltransferases"/>
    <property type="match status" value="5"/>
</dbReference>
<protein>
    <recommendedName>
        <fullName evidence="2">DNA (cytosine-5-)-methyltransferase</fullName>
        <ecNumber evidence="2">2.1.1.37</ecNumber>
    </recommendedName>
</protein>
<comment type="caution">
    <text evidence="11">The sequence shown here is derived from an EMBL/GenBank/DDBJ whole genome shotgun (WGS) entry which is preliminary data.</text>
</comment>
<dbReference type="SUPFAM" id="SSF46934">
    <property type="entry name" value="UBA-like"/>
    <property type="match status" value="1"/>
</dbReference>
<name>A0ABQ7Z5L0_BRANA</name>
<keyword evidence="12" id="KW-1185">Reference proteome</keyword>
<dbReference type="InterPro" id="IPR009060">
    <property type="entry name" value="UBA-like_sf"/>
</dbReference>
<dbReference type="Pfam" id="PF08241">
    <property type="entry name" value="Methyltransf_11"/>
    <property type="match status" value="1"/>
</dbReference>
<organism evidence="11 12">
    <name type="scientific">Brassica napus</name>
    <name type="common">Rape</name>
    <dbReference type="NCBI Taxonomy" id="3708"/>
    <lineage>
        <taxon>Eukaryota</taxon>
        <taxon>Viridiplantae</taxon>
        <taxon>Streptophyta</taxon>
        <taxon>Embryophyta</taxon>
        <taxon>Tracheophyta</taxon>
        <taxon>Spermatophyta</taxon>
        <taxon>Magnoliopsida</taxon>
        <taxon>eudicotyledons</taxon>
        <taxon>Gunneridae</taxon>
        <taxon>Pentapetalae</taxon>
        <taxon>rosids</taxon>
        <taxon>malvids</taxon>
        <taxon>Brassicales</taxon>
        <taxon>Brassicaceae</taxon>
        <taxon>Brassiceae</taxon>
        <taxon>Brassica</taxon>
    </lineage>
</organism>
<keyword evidence="4" id="KW-0808">Transferase</keyword>
<dbReference type="Gene3D" id="1.10.8.10">
    <property type="entry name" value="DNA helicase RuvA subunit, C-terminal domain"/>
    <property type="match status" value="1"/>
</dbReference>
<feature type="domain" description="SAM-dependent MTase DRM-type" evidence="10">
    <location>
        <begin position="311"/>
        <end position="638"/>
    </location>
</feature>
<proteinExistence type="predicted"/>
<dbReference type="InterPro" id="IPR015940">
    <property type="entry name" value="UBA"/>
</dbReference>
<accession>A0ABQ7Z5L0</accession>
<gene>
    <name evidence="11" type="ORF">HID58_072856</name>
</gene>